<keyword evidence="4 9" id="KW-1133">Transmembrane helix</keyword>
<evidence type="ECO:0000256" key="1">
    <source>
        <dbReference type="ARBA" id="ARBA00004141"/>
    </source>
</evidence>
<dbReference type="OMA" id="HPVIYCF"/>
<protein>
    <recommendedName>
        <fullName evidence="10">G-protein coupled receptors family 1 profile domain-containing protein</fullName>
    </recommendedName>
</protein>
<keyword evidence="6 9" id="KW-0472">Membrane</keyword>
<comment type="caution">
    <text evidence="11">The sequence shown here is derived from an EMBL/GenBank/DDBJ whole genome shotgun (WGS) entry which is preliminary data.</text>
</comment>
<evidence type="ECO:0000256" key="8">
    <source>
        <dbReference type="ARBA" id="ARBA00023224"/>
    </source>
</evidence>
<dbReference type="PANTHER" id="PTHR45695:SF9">
    <property type="entry name" value="LEUCOKININ RECEPTOR"/>
    <property type="match status" value="1"/>
</dbReference>
<comment type="similarity">
    <text evidence="2">Belongs to the G-protein coupled receptor 1 family.</text>
</comment>
<dbReference type="GO" id="GO:0004983">
    <property type="term" value="F:neuropeptide Y receptor activity"/>
    <property type="evidence" value="ECO:0007669"/>
    <property type="project" value="InterPro"/>
</dbReference>
<gene>
    <name evidence="11" type="ORF">pdam_00016628</name>
</gene>
<proteinExistence type="inferred from homology"/>
<feature type="transmembrane region" description="Helical" evidence="9">
    <location>
        <begin position="287"/>
        <end position="310"/>
    </location>
</feature>
<keyword evidence="5" id="KW-0297">G-protein coupled receptor</keyword>
<keyword evidence="12" id="KW-1185">Reference proteome</keyword>
<evidence type="ECO:0000259" key="10">
    <source>
        <dbReference type="PROSITE" id="PS50262"/>
    </source>
</evidence>
<feature type="transmembrane region" description="Helical" evidence="9">
    <location>
        <begin position="141"/>
        <end position="160"/>
    </location>
</feature>
<dbReference type="OrthoDB" id="2132067at2759"/>
<feature type="transmembrane region" description="Helical" evidence="9">
    <location>
        <begin position="60"/>
        <end position="86"/>
    </location>
</feature>
<dbReference type="AlphaFoldDB" id="A0A3M6TFT2"/>
<dbReference type="STRING" id="46731.A0A3M6TFT2"/>
<dbReference type="PROSITE" id="PS50262">
    <property type="entry name" value="G_PROTEIN_RECEP_F1_2"/>
    <property type="match status" value="1"/>
</dbReference>
<dbReference type="PRINTS" id="PR01012">
    <property type="entry name" value="NRPEPTIDEYR"/>
</dbReference>
<dbReference type="PANTHER" id="PTHR45695">
    <property type="entry name" value="LEUCOKININ RECEPTOR-RELATED"/>
    <property type="match status" value="1"/>
</dbReference>
<dbReference type="Proteomes" id="UP000275408">
    <property type="component" value="Unassembled WGS sequence"/>
</dbReference>
<dbReference type="Pfam" id="PF00001">
    <property type="entry name" value="7tm_1"/>
    <property type="match status" value="1"/>
</dbReference>
<dbReference type="PRINTS" id="PR00237">
    <property type="entry name" value="GPCRRHODOPSN"/>
</dbReference>
<evidence type="ECO:0000256" key="5">
    <source>
        <dbReference type="ARBA" id="ARBA00023040"/>
    </source>
</evidence>
<feature type="transmembrane region" description="Helical" evidence="9">
    <location>
        <begin position="106"/>
        <end position="129"/>
    </location>
</feature>
<keyword evidence="7" id="KW-0675">Receptor</keyword>
<reference evidence="11 12" key="1">
    <citation type="journal article" date="2018" name="Sci. Rep.">
        <title>Comparative analysis of the Pocillopora damicornis genome highlights role of immune system in coral evolution.</title>
        <authorList>
            <person name="Cunning R."/>
            <person name="Bay R.A."/>
            <person name="Gillette P."/>
            <person name="Baker A.C."/>
            <person name="Traylor-Knowles N."/>
        </authorList>
    </citation>
    <scope>NUCLEOTIDE SEQUENCE [LARGE SCALE GENOMIC DNA]</scope>
    <source>
        <strain evidence="11">RSMAS</strain>
        <tissue evidence="11">Whole animal</tissue>
    </source>
</reference>
<feature type="transmembrane region" description="Helical" evidence="9">
    <location>
        <begin position="184"/>
        <end position="209"/>
    </location>
</feature>
<name>A0A3M6TFT2_POCDA</name>
<dbReference type="GO" id="GO:0005886">
    <property type="term" value="C:plasma membrane"/>
    <property type="evidence" value="ECO:0007669"/>
    <property type="project" value="TreeGrafter"/>
</dbReference>
<evidence type="ECO:0000256" key="9">
    <source>
        <dbReference type="SAM" id="Phobius"/>
    </source>
</evidence>
<dbReference type="SMART" id="SM01381">
    <property type="entry name" value="7TM_GPCR_Srsx"/>
    <property type="match status" value="1"/>
</dbReference>
<feature type="domain" description="G-protein coupled receptors family 1 profile" evidence="10">
    <location>
        <begin position="39"/>
        <end position="307"/>
    </location>
</feature>
<dbReference type="Gene3D" id="1.20.1070.10">
    <property type="entry name" value="Rhodopsin 7-helix transmembrane proteins"/>
    <property type="match status" value="1"/>
</dbReference>
<evidence type="ECO:0000256" key="4">
    <source>
        <dbReference type="ARBA" id="ARBA00022989"/>
    </source>
</evidence>
<accession>A0A3M6TFT2</accession>
<dbReference type="EMBL" id="RCHS01003680">
    <property type="protein sequence ID" value="RMX40169.1"/>
    <property type="molecule type" value="Genomic_DNA"/>
</dbReference>
<feature type="transmembrane region" description="Helical" evidence="9">
    <location>
        <begin position="23"/>
        <end position="48"/>
    </location>
</feature>
<evidence type="ECO:0000256" key="6">
    <source>
        <dbReference type="ARBA" id="ARBA00023136"/>
    </source>
</evidence>
<evidence type="ECO:0000256" key="2">
    <source>
        <dbReference type="ARBA" id="ARBA00010663"/>
    </source>
</evidence>
<evidence type="ECO:0000256" key="3">
    <source>
        <dbReference type="ARBA" id="ARBA00022692"/>
    </source>
</evidence>
<evidence type="ECO:0000313" key="11">
    <source>
        <dbReference type="EMBL" id="RMX40169.1"/>
    </source>
</evidence>
<dbReference type="InterPro" id="IPR017452">
    <property type="entry name" value="GPCR_Rhodpsn_7TM"/>
</dbReference>
<evidence type="ECO:0000313" key="12">
    <source>
        <dbReference type="Proteomes" id="UP000275408"/>
    </source>
</evidence>
<sequence length="358" mass="40538">MNATGNSTGCLRAKCLFTTGERVAIVIFFSVIFIASLVGNCILFVAIIRNKRLRRSSTNFSFLSLSFANILITIFCIPVFTIDAFIAESWLFGSIGCKLVNFLQTMSINAAILTLLVISVEKFLVVYFPFQFRSQRTKVRYLVFFAWILGIIHTSVYLSYRKVREINGVQWCFEQWPSPDTRKIYIVAQVFVLRFAPLMFMMFLHALTIKRIKARLQYRRSSDEEGNFNGPGTVQISSHALKIRKKAVVMLVVVVTTATVTLFPFNILACWRVLANPKITDLFSANLVYSVTLWLMYFNSASHPIIFGLMSTEYRKAAKSSFRSFVRKSSAPSRIVVSSSKKNKEEPMIMTALASGSA</sequence>
<keyword evidence="3 9" id="KW-0812">Transmembrane</keyword>
<organism evidence="11 12">
    <name type="scientific">Pocillopora damicornis</name>
    <name type="common">Cauliflower coral</name>
    <name type="synonym">Millepora damicornis</name>
    <dbReference type="NCBI Taxonomy" id="46731"/>
    <lineage>
        <taxon>Eukaryota</taxon>
        <taxon>Metazoa</taxon>
        <taxon>Cnidaria</taxon>
        <taxon>Anthozoa</taxon>
        <taxon>Hexacorallia</taxon>
        <taxon>Scleractinia</taxon>
        <taxon>Astrocoeniina</taxon>
        <taxon>Pocilloporidae</taxon>
        <taxon>Pocillopora</taxon>
    </lineage>
</organism>
<dbReference type="InterPro" id="IPR000611">
    <property type="entry name" value="NPY_rcpt"/>
</dbReference>
<dbReference type="InterPro" id="IPR000276">
    <property type="entry name" value="GPCR_Rhodpsn"/>
</dbReference>
<evidence type="ECO:0000256" key="7">
    <source>
        <dbReference type="ARBA" id="ARBA00023170"/>
    </source>
</evidence>
<keyword evidence="8" id="KW-0807">Transducer</keyword>
<dbReference type="SUPFAM" id="SSF81321">
    <property type="entry name" value="Family A G protein-coupled receptor-like"/>
    <property type="match status" value="1"/>
</dbReference>
<feature type="transmembrane region" description="Helical" evidence="9">
    <location>
        <begin position="247"/>
        <end position="267"/>
    </location>
</feature>
<comment type="subcellular location">
    <subcellularLocation>
        <location evidence="1">Membrane</location>
        <topology evidence="1">Multi-pass membrane protein</topology>
    </subcellularLocation>
</comment>